<name>A0A4Z1FHX1_9HELO</name>
<dbReference type="AlphaFoldDB" id="A0A4Z1FHX1"/>
<organism evidence="2 3">
    <name type="scientific">Botrytis paeoniae</name>
    <dbReference type="NCBI Taxonomy" id="278948"/>
    <lineage>
        <taxon>Eukaryota</taxon>
        <taxon>Fungi</taxon>
        <taxon>Dikarya</taxon>
        <taxon>Ascomycota</taxon>
        <taxon>Pezizomycotina</taxon>
        <taxon>Leotiomycetes</taxon>
        <taxon>Helotiales</taxon>
        <taxon>Sclerotiniaceae</taxon>
        <taxon>Botrytis</taxon>
    </lineage>
</organism>
<gene>
    <name evidence="2" type="ORF">BPAE_0238g00120</name>
</gene>
<keyword evidence="3" id="KW-1185">Reference proteome</keyword>
<accession>A0A4Z1FHX1</accession>
<feature type="compositionally biased region" description="Basic and acidic residues" evidence="1">
    <location>
        <begin position="34"/>
        <end position="50"/>
    </location>
</feature>
<proteinExistence type="predicted"/>
<protein>
    <submittedName>
        <fullName evidence="2">Uncharacterized protein</fullName>
    </submittedName>
</protein>
<feature type="region of interest" description="Disordered" evidence="1">
    <location>
        <begin position="1"/>
        <end position="56"/>
    </location>
</feature>
<evidence type="ECO:0000313" key="3">
    <source>
        <dbReference type="Proteomes" id="UP000297910"/>
    </source>
</evidence>
<dbReference type="EMBL" id="PQXI01000237">
    <property type="protein sequence ID" value="TGO21141.1"/>
    <property type="molecule type" value="Genomic_DNA"/>
</dbReference>
<comment type="caution">
    <text evidence="2">The sequence shown here is derived from an EMBL/GenBank/DDBJ whole genome shotgun (WGS) entry which is preliminary data.</text>
</comment>
<sequence>MPHDAAPRPQQRGSETAMINGMCESEGSGGESSDLDRNAIQRQRQNRDSPELASAGVLGCSYLRMGNN</sequence>
<evidence type="ECO:0000256" key="1">
    <source>
        <dbReference type="SAM" id="MobiDB-lite"/>
    </source>
</evidence>
<reference evidence="2 3" key="1">
    <citation type="submission" date="2017-12" db="EMBL/GenBank/DDBJ databases">
        <title>Comparative genomics of Botrytis spp.</title>
        <authorList>
            <person name="Valero-Jimenez C.A."/>
            <person name="Tapia P."/>
            <person name="Veloso J."/>
            <person name="Silva-Moreno E."/>
            <person name="Staats M."/>
            <person name="Valdes J.H."/>
            <person name="Van Kan J.A.L."/>
        </authorList>
    </citation>
    <scope>NUCLEOTIDE SEQUENCE [LARGE SCALE GENOMIC DNA]</scope>
    <source>
        <strain evidence="2 3">Bp0003</strain>
    </source>
</reference>
<evidence type="ECO:0000313" key="2">
    <source>
        <dbReference type="EMBL" id="TGO21141.1"/>
    </source>
</evidence>
<dbReference type="Proteomes" id="UP000297910">
    <property type="component" value="Unassembled WGS sequence"/>
</dbReference>